<dbReference type="InterPro" id="IPR029523">
    <property type="entry name" value="INO80B/Ies2"/>
</dbReference>
<dbReference type="EnsemblPlants" id="Kaladp0083s0008.1.v1.1">
    <property type="protein sequence ID" value="Kaladp0083s0008.1.v1.1"/>
    <property type="gene ID" value="Kaladp0083s0008.v1.1"/>
</dbReference>
<reference evidence="4" key="1">
    <citation type="submission" date="2021-01" db="UniProtKB">
        <authorList>
            <consortium name="EnsemblPlants"/>
        </authorList>
    </citation>
    <scope>IDENTIFICATION</scope>
</reference>
<dbReference type="Gramene" id="Kaladp0083s0008.1.v1.1">
    <property type="protein sequence ID" value="Kaladp0083s0008.1.v1.1"/>
    <property type="gene ID" value="Kaladp0083s0008.v1.1"/>
</dbReference>
<proteinExistence type="predicted"/>
<evidence type="ECO:0000259" key="3">
    <source>
        <dbReference type="SMART" id="SM01406"/>
    </source>
</evidence>
<dbReference type="InterPro" id="IPR006880">
    <property type="entry name" value="INO80B_C"/>
</dbReference>
<dbReference type="Pfam" id="PF04795">
    <property type="entry name" value="PAPA-1"/>
    <property type="match status" value="1"/>
</dbReference>
<dbReference type="InterPro" id="IPR007529">
    <property type="entry name" value="Znf_HIT"/>
</dbReference>
<feature type="domain" description="INO80 complex subunit B-like conserved region" evidence="3">
    <location>
        <begin position="392"/>
        <end position="477"/>
    </location>
</feature>
<feature type="compositionally biased region" description="Basic and acidic residues" evidence="2">
    <location>
        <begin position="282"/>
        <end position="309"/>
    </location>
</feature>
<evidence type="ECO:0000313" key="4">
    <source>
        <dbReference type="EnsemblPlants" id="Kaladp0083s0008.1.v1.1"/>
    </source>
</evidence>
<sequence length="537" mass="59756">MEGATCLILAGMRSCMTNKRSQSTRLPRTQPAVFLDFRDNWSGSSSPSDNMIRGSNEDNNDLDMNSRKKERTLNQCISNASRIKTTDTFTENDCKSSTTAITALVIQENNYAHPTRKINDSSISGQSGLVSSDGPDNERKVRKVKLKLGGVTHTLHAKYQNDGTFVGGRSSNSMIQAKSDFGNLPAPNRGCDSQRIQENDMSSSDLGGWGSIIYAGKMTDDIFEDKLEGVRKSNRVPKRRIIDGSFEDGRHLDKLIYSKVSADNELECEDGSSKKRSISRVLKRESDRPRNLDTRVSQDIKSRSGKSSDENDYSDEEDILSGEDLGGSKRKKAKKFGDTLGESRKELTVTTRQRALQTGKDVSISGGSLIEFPNGLPSAHTRKQKEKLSDLEQQRKRAEALQKCRMQVEKANQELEAEAIRKILGQDSGRKKKENQIKKRQVELAQEKAANSMKLAPHVVRWTSGLNGIFVTFPEEKGPPSIFKQEPPSYPPPRENCAGPSCPNTYKYRCSKTKLPLCSLQCYKAIRAPKQPSTACQ</sequence>
<feature type="region of interest" description="Disordered" evidence="2">
    <location>
        <begin position="268"/>
        <end position="337"/>
    </location>
</feature>
<keyword evidence="5" id="KW-1185">Reference proteome</keyword>
<dbReference type="Pfam" id="PF04438">
    <property type="entry name" value="zf-HIT"/>
    <property type="match status" value="1"/>
</dbReference>
<keyword evidence="1" id="KW-0175">Coiled coil</keyword>
<protein>
    <recommendedName>
        <fullName evidence="3">INO80 complex subunit B-like conserved region domain-containing protein</fullName>
    </recommendedName>
</protein>
<dbReference type="CDD" id="cd23021">
    <property type="entry name" value="zf-HIT_IN80B"/>
    <property type="match status" value="1"/>
</dbReference>
<organism evidence="4 5">
    <name type="scientific">Kalanchoe fedtschenkoi</name>
    <name type="common">Lavender scallops</name>
    <name type="synonym">South American air plant</name>
    <dbReference type="NCBI Taxonomy" id="63787"/>
    <lineage>
        <taxon>Eukaryota</taxon>
        <taxon>Viridiplantae</taxon>
        <taxon>Streptophyta</taxon>
        <taxon>Embryophyta</taxon>
        <taxon>Tracheophyta</taxon>
        <taxon>Spermatophyta</taxon>
        <taxon>Magnoliopsida</taxon>
        <taxon>eudicotyledons</taxon>
        <taxon>Gunneridae</taxon>
        <taxon>Pentapetalae</taxon>
        <taxon>Saxifragales</taxon>
        <taxon>Crassulaceae</taxon>
        <taxon>Kalanchoe</taxon>
    </lineage>
</organism>
<feature type="compositionally biased region" description="Low complexity" evidence="2">
    <location>
        <begin position="121"/>
        <end position="132"/>
    </location>
</feature>
<dbReference type="GO" id="GO:0006338">
    <property type="term" value="P:chromatin remodeling"/>
    <property type="evidence" value="ECO:0007669"/>
    <property type="project" value="InterPro"/>
</dbReference>
<evidence type="ECO:0000313" key="5">
    <source>
        <dbReference type="Proteomes" id="UP000594263"/>
    </source>
</evidence>
<accession>A0A7N0UT26</accession>
<evidence type="ECO:0000256" key="2">
    <source>
        <dbReference type="SAM" id="MobiDB-lite"/>
    </source>
</evidence>
<dbReference type="OMA" id="RPESNHV"/>
<dbReference type="PANTHER" id="PTHR21561:SF25">
    <property type="entry name" value="OS03G0811500 PROTEIN"/>
    <property type="match status" value="1"/>
</dbReference>
<evidence type="ECO:0000256" key="1">
    <source>
        <dbReference type="SAM" id="Coils"/>
    </source>
</evidence>
<dbReference type="PANTHER" id="PTHR21561">
    <property type="entry name" value="INO80 COMPLEX SUBUNIT B"/>
    <property type="match status" value="1"/>
</dbReference>
<dbReference type="AlphaFoldDB" id="A0A7N0UT26"/>
<name>A0A7N0UT26_KALFE</name>
<feature type="compositionally biased region" description="Acidic residues" evidence="2">
    <location>
        <begin position="310"/>
        <end position="321"/>
    </location>
</feature>
<feature type="coiled-coil region" evidence="1">
    <location>
        <begin position="381"/>
        <end position="450"/>
    </location>
</feature>
<dbReference type="GO" id="GO:0031011">
    <property type="term" value="C:Ino80 complex"/>
    <property type="evidence" value="ECO:0007669"/>
    <property type="project" value="InterPro"/>
</dbReference>
<feature type="region of interest" description="Disordered" evidence="2">
    <location>
        <begin position="117"/>
        <end position="137"/>
    </location>
</feature>
<feature type="region of interest" description="Disordered" evidence="2">
    <location>
        <begin position="38"/>
        <end position="64"/>
    </location>
</feature>
<dbReference type="Proteomes" id="UP000594263">
    <property type="component" value="Unplaced"/>
</dbReference>
<dbReference type="SMART" id="SM01406">
    <property type="entry name" value="PAPA-1"/>
    <property type="match status" value="1"/>
</dbReference>